<dbReference type="InterPro" id="IPR036856">
    <property type="entry name" value="Ald_Oxase/Xan_DH_a/b_sf"/>
</dbReference>
<dbReference type="Pfam" id="PF02738">
    <property type="entry name" value="MoCoBD_1"/>
    <property type="match status" value="1"/>
</dbReference>
<dbReference type="OrthoDB" id="9759099at2"/>
<dbReference type="Gene3D" id="3.90.1170.50">
    <property type="entry name" value="Aldehyde oxidase/xanthine dehydrogenase, a/b hammerhead"/>
    <property type="match status" value="1"/>
</dbReference>
<keyword evidence="2" id="KW-0560">Oxidoreductase</keyword>
<keyword evidence="5" id="KW-1185">Reference proteome</keyword>
<protein>
    <submittedName>
        <fullName evidence="4">Aldehyde oxidase and xanthine dehydrogenase molybdopterin binding protein</fullName>
    </submittedName>
</protein>
<proteinExistence type="predicted"/>
<dbReference type="PANTHER" id="PTHR11908">
    <property type="entry name" value="XANTHINE DEHYDROGENASE"/>
    <property type="match status" value="1"/>
</dbReference>
<dbReference type="STRING" id="573413.Spirs_1058"/>
<sequence>MRTIGSSVPVHDAQAKVKGACLYTDDLEPSDLLYAKLLYSKEAHARIVSVDSTEAEAMEGVIAVLSCFNTTPRFYNSAKRFDEQEVPEDEQIFPRIVQHVGDRVAAVVAERPEQALRALRAIKVTYEPLPAVFDPEESLALQDGSGLYAKISTSGGDLEAGFSQADAVFEGRKETEAIHHLALEPHSVIAECRNGKKATVWTSTQTTFAVRMLLSELFGFPRSRIRVVKPVMGGGFGAKIPMILEPVALAAAIKTGRPVKLTLSRKEAFFATRMRHASKTRIKTGVKKDGTIIAQDITILFNGGAYCTQSINVGAATVHDIVNCFRTPNIRVTALPVRTNLPVAGAMRGYGSPQMHFALQTHLAQVARQLGIDFYTFLERNLVHPDAISPVGGRSLGNPRPLDCLRKGGELFGWKAKSALPRIVGKNRFHGVGIGVGTHGNGVFGAHLDYTGIRVRMNEDDTVLLFTGSHDMGNGSVTVQKMIVSQELDVPLERIEAVESDTENCPYNLGDYASRGVFVSAEAARRAAVALRALILEKGGILTGRPSAELSLGAEALLGSDGTSVMSRKELFRRVNQELQQDLEVTESWANAAGRTSYGIHFAEVEVDGNSGEVDILSYVAVHDVGKVLNRQGIEGQLEGGIHMSTGYALSEELRFDEKGAVINGSLGRYNIIRASRMPKKLIVDFIEEGEEPGPYGAKSIGECATVPGAAAIANGVADALGIEVNHIPLTPERVLALLSSKNGEDLCPA</sequence>
<dbReference type="InterPro" id="IPR016208">
    <property type="entry name" value="Ald_Oxase/xanthine_DH-like"/>
</dbReference>
<dbReference type="InterPro" id="IPR037165">
    <property type="entry name" value="AldOxase/xan_DH_Mopterin-bd_sf"/>
</dbReference>
<evidence type="ECO:0000313" key="5">
    <source>
        <dbReference type="Proteomes" id="UP000002318"/>
    </source>
</evidence>
<evidence type="ECO:0000256" key="2">
    <source>
        <dbReference type="ARBA" id="ARBA00023002"/>
    </source>
</evidence>
<dbReference type="HOGENOM" id="CLU_001681_2_3_12"/>
<evidence type="ECO:0000313" key="4">
    <source>
        <dbReference type="EMBL" id="ADK80191.1"/>
    </source>
</evidence>
<dbReference type="GO" id="GO:0005506">
    <property type="term" value="F:iron ion binding"/>
    <property type="evidence" value="ECO:0007669"/>
    <property type="project" value="InterPro"/>
</dbReference>
<feature type="domain" description="Aldehyde oxidase/xanthine dehydrogenase a/b hammerhead" evidence="3">
    <location>
        <begin position="18"/>
        <end position="130"/>
    </location>
</feature>
<dbReference type="PANTHER" id="PTHR11908:SF132">
    <property type="entry name" value="ALDEHYDE OXIDASE 1-RELATED"/>
    <property type="match status" value="1"/>
</dbReference>
<evidence type="ECO:0000259" key="3">
    <source>
        <dbReference type="SMART" id="SM01008"/>
    </source>
</evidence>
<dbReference type="GO" id="GO:0016491">
    <property type="term" value="F:oxidoreductase activity"/>
    <property type="evidence" value="ECO:0007669"/>
    <property type="project" value="UniProtKB-KW"/>
</dbReference>
<gene>
    <name evidence="4" type="ordered locus">Spirs_1058</name>
</gene>
<name>E1R0U2_SEDSS</name>
<dbReference type="RefSeq" id="WP_013253655.1">
    <property type="nucleotide sequence ID" value="NC_014364.1"/>
</dbReference>
<dbReference type="InterPro" id="IPR008274">
    <property type="entry name" value="AldOxase/xan_DH_MoCoBD1"/>
</dbReference>
<dbReference type="Gene3D" id="3.30.365.10">
    <property type="entry name" value="Aldehyde oxidase/xanthine dehydrogenase, molybdopterin binding domain"/>
    <property type="match status" value="4"/>
</dbReference>
<evidence type="ECO:0000256" key="1">
    <source>
        <dbReference type="ARBA" id="ARBA00022505"/>
    </source>
</evidence>
<dbReference type="InterPro" id="IPR000674">
    <property type="entry name" value="Ald_Oxase/Xan_DH_a/b"/>
</dbReference>
<dbReference type="eggNOG" id="COG1529">
    <property type="taxonomic scope" value="Bacteria"/>
</dbReference>
<keyword evidence="1" id="KW-0500">Molybdenum</keyword>
<dbReference type="SMART" id="SM01008">
    <property type="entry name" value="Ald_Xan_dh_C"/>
    <property type="match status" value="1"/>
</dbReference>
<accession>E1R0U2</accession>
<reference evidence="4 5" key="1">
    <citation type="journal article" date="2010" name="Stand. Genomic Sci.">
        <title>Complete genome sequence of Spirochaeta smaragdinae type strain (SEBR 4228).</title>
        <authorList>
            <person name="Mavromatis K."/>
            <person name="Yasawong M."/>
            <person name="Chertkov O."/>
            <person name="Lapidus A."/>
            <person name="Lucas S."/>
            <person name="Nolan M."/>
            <person name="Del Rio T.G."/>
            <person name="Tice H."/>
            <person name="Cheng J.F."/>
            <person name="Pitluck S."/>
            <person name="Liolios K."/>
            <person name="Ivanova N."/>
            <person name="Tapia R."/>
            <person name="Han C."/>
            <person name="Bruce D."/>
            <person name="Goodwin L."/>
            <person name="Pati A."/>
            <person name="Chen A."/>
            <person name="Palaniappan K."/>
            <person name="Land M."/>
            <person name="Hauser L."/>
            <person name="Chang Y.J."/>
            <person name="Jeffries C.D."/>
            <person name="Detter J.C."/>
            <person name="Rohde M."/>
            <person name="Brambilla E."/>
            <person name="Spring S."/>
            <person name="Goker M."/>
            <person name="Sikorski J."/>
            <person name="Woyke T."/>
            <person name="Bristow J."/>
            <person name="Eisen J.A."/>
            <person name="Markowitz V."/>
            <person name="Hugenholtz P."/>
            <person name="Klenk H.P."/>
            <person name="Kyrpides N.C."/>
        </authorList>
    </citation>
    <scope>NUCLEOTIDE SEQUENCE [LARGE SCALE GENOMIC DNA]</scope>
    <source>
        <strain evidence="5">DSM 11293 / JCM 15392 / SEBR 4228</strain>
    </source>
</reference>
<dbReference type="SUPFAM" id="SSF56003">
    <property type="entry name" value="Molybdenum cofactor-binding domain"/>
    <property type="match status" value="1"/>
</dbReference>
<dbReference type="EMBL" id="CP002116">
    <property type="protein sequence ID" value="ADK80191.1"/>
    <property type="molecule type" value="Genomic_DNA"/>
</dbReference>
<dbReference type="Proteomes" id="UP000002318">
    <property type="component" value="Chromosome"/>
</dbReference>
<organism evidence="4 5">
    <name type="scientific">Sediminispirochaeta smaragdinae (strain DSM 11293 / JCM 15392 / SEBR 4228)</name>
    <name type="common">Spirochaeta smaragdinae</name>
    <dbReference type="NCBI Taxonomy" id="573413"/>
    <lineage>
        <taxon>Bacteria</taxon>
        <taxon>Pseudomonadati</taxon>
        <taxon>Spirochaetota</taxon>
        <taxon>Spirochaetia</taxon>
        <taxon>Spirochaetales</taxon>
        <taxon>Spirochaetaceae</taxon>
        <taxon>Sediminispirochaeta</taxon>
    </lineage>
</organism>
<dbReference type="AlphaFoldDB" id="E1R0U2"/>
<dbReference type="Pfam" id="PF20256">
    <property type="entry name" value="MoCoBD_2"/>
    <property type="match status" value="1"/>
</dbReference>
<dbReference type="InterPro" id="IPR046867">
    <property type="entry name" value="AldOxase/xan_DH_MoCoBD2"/>
</dbReference>
<dbReference type="SUPFAM" id="SSF54665">
    <property type="entry name" value="CO dehydrogenase molybdoprotein N-domain-like"/>
    <property type="match status" value="1"/>
</dbReference>
<dbReference type="Pfam" id="PF01315">
    <property type="entry name" value="Ald_Xan_dh_C"/>
    <property type="match status" value="1"/>
</dbReference>
<dbReference type="KEGG" id="ssm:Spirs_1058"/>